<evidence type="ECO:0000313" key="1">
    <source>
        <dbReference type="EMBL" id="SEQ24318.1"/>
    </source>
</evidence>
<name>A0A1H9EH18_9BACI</name>
<evidence type="ECO:0000313" key="2">
    <source>
        <dbReference type="Proteomes" id="UP000198733"/>
    </source>
</evidence>
<proteinExistence type="predicted"/>
<dbReference type="EMBL" id="FOEH01000002">
    <property type="protein sequence ID" value="SEQ24318.1"/>
    <property type="molecule type" value="Genomic_DNA"/>
</dbReference>
<dbReference type="Proteomes" id="UP000198733">
    <property type="component" value="Unassembled WGS sequence"/>
</dbReference>
<accession>A0A1H9EH18</accession>
<reference evidence="1 2" key="1">
    <citation type="submission" date="2016-10" db="EMBL/GenBank/DDBJ databases">
        <authorList>
            <person name="Varghese N."/>
            <person name="Submissions S."/>
        </authorList>
    </citation>
    <scope>NUCLEOTIDE SEQUENCE [LARGE SCALE GENOMIC DNA]</scope>
    <source>
        <strain evidence="1 2">CGMCC 1.7734</strain>
    </source>
</reference>
<comment type="caution">
    <text evidence="1">The sequence shown here is derived from an EMBL/GenBank/DDBJ whole genome shotgun (WGS) entry which is preliminary data.</text>
</comment>
<sequence length="64" mass="7359">MGNNREFNNISKKSIDMLINSTFKRHGVSLDKPQKITLKEKQELKNLVKELQKGVTSLTKTTKK</sequence>
<evidence type="ECO:0008006" key="3">
    <source>
        <dbReference type="Google" id="ProtNLM"/>
    </source>
</evidence>
<gene>
    <name evidence="1" type="ORF">SAMN05216232_2009</name>
</gene>
<organism evidence="1 2">
    <name type="scientific">Virgibacillus subterraneus</name>
    <dbReference type="NCBI Taxonomy" id="621109"/>
    <lineage>
        <taxon>Bacteria</taxon>
        <taxon>Bacillati</taxon>
        <taxon>Bacillota</taxon>
        <taxon>Bacilli</taxon>
        <taxon>Bacillales</taxon>
        <taxon>Bacillaceae</taxon>
        <taxon>Virgibacillus</taxon>
    </lineage>
</organism>
<dbReference type="RefSeq" id="WP_092504020.1">
    <property type="nucleotide sequence ID" value="NZ_FOEH01000002.1"/>
</dbReference>
<protein>
    <recommendedName>
        <fullName evidence="3">Spore coat protein</fullName>
    </recommendedName>
</protein>
<keyword evidence="2" id="KW-1185">Reference proteome</keyword>